<dbReference type="EMBL" id="SMMG02000007">
    <property type="protein sequence ID" value="KAA3465539.1"/>
    <property type="molecule type" value="Genomic_DNA"/>
</dbReference>
<name>A0A5B6V8S8_9ROSI</name>
<accession>A0A5B6V8S8</accession>
<proteinExistence type="predicted"/>
<keyword evidence="3" id="KW-1185">Reference proteome</keyword>
<gene>
    <name evidence="2" type="ORF">EPI10_000694</name>
</gene>
<feature type="domain" description="Tf2-1-like SH3-like" evidence="1">
    <location>
        <begin position="24"/>
        <end position="84"/>
    </location>
</feature>
<dbReference type="Pfam" id="PF24626">
    <property type="entry name" value="SH3_Tf2-1"/>
    <property type="match status" value="1"/>
</dbReference>
<evidence type="ECO:0000259" key="1">
    <source>
        <dbReference type="Pfam" id="PF24626"/>
    </source>
</evidence>
<protein>
    <submittedName>
        <fullName evidence="2">DNA/RNA polymerases superfamily protein</fullName>
    </submittedName>
</protein>
<dbReference type="InterPro" id="IPR056924">
    <property type="entry name" value="SH3_Tf2-1"/>
</dbReference>
<sequence>MAPYEALYGLICRLEEDIEFSVDDQVFLKVFSWKEVFRFRRKGKLSPRFIGPYCILKHIGLVAYQLELPPEFYRIHDVFMSQYLDVKALRKKKVPLVKVLSWIMALKKPLGNPRIPFV</sequence>
<dbReference type="Proteomes" id="UP000325315">
    <property type="component" value="Unassembled WGS sequence"/>
</dbReference>
<comment type="caution">
    <text evidence="2">The sequence shown here is derived from an EMBL/GenBank/DDBJ whole genome shotgun (WGS) entry which is preliminary data.</text>
</comment>
<dbReference type="AlphaFoldDB" id="A0A5B6V8S8"/>
<reference evidence="3" key="1">
    <citation type="journal article" date="2019" name="Plant Biotechnol. J.">
        <title>Genome sequencing of the Australian wild diploid species Gossypium australe highlights disease resistance and delayed gland morphogenesis.</title>
        <authorList>
            <person name="Cai Y."/>
            <person name="Cai X."/>
            <person name="Wang Q."/>
            <person name="Wang P."/>
            <person name="Zhang Y."/>
            <person name="Cai C."/>
            <person name="Xu Y."/>
            <person name="Wang K."/>
            <person name="Zhou Z."/>
            <person name="Wang C."/>
            <person name="Geng S."/>
            <person name="Li B."/>
            <person name="Dong Q."/>
            <person name="Hou Y."/>
            <person name="Wang H."/>
            <person name="Ai P."/>
            <person name="Liu Z."/>
            <person name="Yi F."/>
            <person name="Sun M."/>
            <person name="An G."/>
            <person name="Cheng J."/>
            <person name="Zhang Y."/>
            <person name="Shi Q."/>
            <person name="Xie Y."/>
            <person name="Shi X."/>
            <person name="Chang Y."/>
            <person name="Huang F."/>
            <person name="Chen Y."/>
            <person name="Hong S."/>
            <person name="Mi L."/>
            <person name="Sun Q."/>
            <person name="Zhang L."/>
            <person name="Zhou B."/>
            <person name="Peng R."/>
            <person name="Zhang X."/>
            <person name="Liu F."/>
        </authorList>
    </citation>
    <scope>NUCLEOTIDE SEQUENCE [LARGE SCALE GENOMIC DNA]</scope>
    <source>
        <strain evidence="3">cv. PA1801</strain>
    </source>
</reference>
<evidence type="ECO:0000313" key="3">
    <source>
        <dbReference type="Proteomes" id="UP000325315"/>
    </source>
</evidence>
<dbReference type="PANTHER" id="PTHR46148">
    <property type="entry name" value="CHROMO DOMAIN-CONTAINING PROTEIN"/>
    <property type="match status" value="1"/>
</dbReference>
<organism evidence="2 3">
    <name type="scientific">Gossypium australe</name>
    <dbReference type="NCBI Taxonomy" id="47621"/>
    <lineage>
        <taxon>Eukaryota</taxon>
        <taxon>Viridiplantae</taxon>
        <taxon>Streptophyta</taxon>
        <taxon>Embryophyta</taxon>
        <taxon>Tracheophyta</taxon>
        <taxon>Spermatophyta</taxon>
        <taxon>Magnoliopsida</taxon>
        <taxon>eudicotyledons</taxon>
        <taxon>Gunneridae</taxon>
        <taxon>Pentapetalae</taxon>
        <taxon>rosids</taxon>
        <taxon>malvids</taxon>
        <taxon>Malvales</taxon>
        <taxon>Malvaceae</taxon>
        <taxon>Malvoideae</taxon>
        <taxon>Gossypium</taxon>
    </lineage>
</organism>
<dbReference type="PANTHER" id="PTHR46148:SF44">
    <property type="entry name" value="GAG-POL POLYPROTEIN"/>
    <property type="match status" value="1"/>
</dbReference>
<evidence type="ECO:0000313" key="2">
    <source>
        <dbReference type="EMBL" id="KAA3465539.1"/>
    </source>
</evidence>
<dbReference type="OrthoDB" id="996762at2759"/>